<dbReference type="EMBL" id="PCPH01000001">
    <property type="protein sequence ID" value="PRB92502.1"/>
    <property type="molecule type" value="Genomic_DNA"/>
</dbReference>
<feature type="region of interest" description="Disordered" evidence="1">
    <location>
        <begin position="1"/>
        <end position="22"/>
    </location>
</feature>
<gene>
    <name evidence="2" type="ORF">CQ022_11000</name>
    <name evidence="3" type="ORF">CQ033_04670</name>
</gene>
<keyword evidence="4" id="KW-1185">Reference proteome</keyword>
<dbReference type="Proteomes" id="UP000238534">
    <property type="component" value="Unassembled WGS sequence"/>
</dbReference>
<comment type="caution">
    <text evidence="2">The sequence shown here is derived from an EMBL/GenBank/DDBJ whole genome shotgun (WGS) entry which is preliminary data.</text>
</comment>
<name>A0A2S9D1W1_CHRCI</name>
<organism evidence="2 5">
    <name type="scientific">Chryseobacterium culicis</name>
    <dbReference type="NCBI Taxonomy" id="680127"/>
    <lineage>
        <taxon>Bacteria</taxon>
        <taxon>Pseudomonadati</taxon>
        <taxon>Bacteroidota</taxon>
        <taxon>Flavobacteriia</taxon>
        <taxon>Flavobacteriales</taxon>
        <taxon>Weeksellaceae</taxon>
        <taxon>Chryseobacterium group</taxon>
        <taxon>Chryseobacterium</taxon>
    </lineage>
</organism>
<proteinExistence type="predicted"/>
<evidence type="ECO:0000313" key="2">
    <source>
        <dbReference type="EMBL" id="PRB86749.1"/>
    </source>
</evidence>
<protein>
    <submittedName>
        <fullName evidence="2">Uncharacterized protein</fullName>
    </submittedName>
</protein>
<accession>A0A2S9D1W1</accession>
<evidence type="ECO:0000313" key="5">
    <source>
        <dbReference type="Proteomes" id="UP000238534"/>
    </source>
</evidence>
<evidence type="ECO:0000313" key="4">
    <source>
        <dbReference type="Proteomes" id="UP000238325"/>
    </source>
</evidence>
<dbReference type="AlphaFoldDB" id="A0A2S9D1W1"/>
<dbReference type="Proteomes" id="UP000238325">
    <property type="component" value="Unassembled WGS sequence"/>
</dbReference>
<reference evidence="4 5" key="1">
    <citation type="submission" date="2017-09" db="EMBL/GenBank/DDBJ databases">
        <title>Genomic, metabolic, and phenotypic characteristics of bacterial isolates from the natural microbiome of the model nematode Caenorhabditis elegans.</title>
        <authorList>
            <person name="Zimmermann J."/>
            <person name="Obeng N."/>
            <person name="Yang W."/>
            <person name="Obeng O."/>
            <person name="Kissoyan K."/>
            <person name="Pees B."/>
            <person name="Dirksen P."/>
            <person name="Hoppner M."/>
            <person name="Franke A."/>
            <person name="Rosenstiel P."/>
            <person name="Leippe M."/>
            <person name="Dierking K."/>
            <person name="Kaleta C."/>
            <person name="Schulenburg H."/>
        </authorList>
    </citation>
    <scope>NUCLEOTIDE SEQUENCE [LARGE SCALE GENOMIC DNA]</scope>
    <source>
        <strain evidence="2 5">MYb25</strain>
        <strain evidence="3 4">MYb44</strain>
    </source>
</reference>
<sequence length="71" mass="8572">MRKIIKPSKKKRPPCGGLKNTNDEKNLFRKIQTEYCGIIQHDHYITFSKQKNIIQYRNRRMNTFYKNQTAP</sequence>
<evidence type="ECO:0000313" key="3">
    <source>
        <dbReference type="EMBL" id="PRB92502.1"/>
    </source>
</evidence>
<dbReference type="EMBL" id="PCPP01000001">
    <property type="protein sequence ID" value="PRB86749.1"/>
    <property type="molecule type" value="Genomic_DNA"/>
</dbReference>
<feature type="compositionally biased region" description="Basic residues" evidence="1">
    <location>
        <begin position="1"/>
        <end position="13"/>
    </location>
</feature>
<evidence type="ECO:0000256" key="1">
    <source>
        <dbReference type="SAM" id="MobiDB-lite"/>
    </source>
</evidence>